<feature type="domain" description="Glycosyl hydrolase family 13 catalytic" evidence="1">
    <location>
        <begin position="5"/>
        <end position="428"/>
    </location>
</feature>
<gene>
    <name evidence="2" type="ORF">SAMN05216548_11247</name>
</gene>
<accession>A0A1H9LWM3</accession>
<dbReference type="AlphaFoldDB" id="A0A1H9LWM3"/>
<dbReference type="InterPro" id="IPR006047">
    <property type="entry name" value="GH13_cat_dom"/>
</dbReference>
<dbReference type="PANTHER" id="PTHR10357">
    <property type="entry name" value="ALPHA-AMYLASE FAMILY MEMBER"/>
    <property type="match status" value="1"/>
</dbReference>
<dbReference type="OrthoDB" id="9805159at2"/>
<dbReference type="Proteomes" id="UP000199647">
    <property type="component" value="Unassembled WGS sequence"/>
</dbReference>
<dbReference type="CDD" id="cd11336">
    <property type="entry name" value="AmyAc_MTSase"/>
    <property type="match status" value="1"/>
</dbReference>
<dbReference type="Gene3D" id="3.20.20.80">
    <property type="entry name" value="Glycosidases"/>
    <property type="match status" value="3"/>
</dbReference>
<dbReference type="SUPFAM" id="SSF51445">
    <property type="entry name" value="(Trans)glycosidases"/>
    <property type="match status" value="1"/>
</dbReference>
<dbReference type="EMBL" id="FOFG01000012">
    <property type="protein sequence ID" value="SER15820.1"/>
    <property type="molecule type" value="Genomic_DNA"/>
</dbReference>
<name>A0A1H9LWM3_9HYPH</name>
<proteinExistence type="predicted"/>
<evidence type="ECO:0000313" key="2">
    <source>
        <dbReference type="EMBL" id="SER15820.1"/>
    </source>
</evidence>
<evidence type="ECO:0000259" key="1">
    <source>
        <dbReference type="SMART" id="SM00642"/>
    </source>
</evidence>
<dbReference type="InterPro" id="IPR013797">
    <property type="entry name" value="Maltooligo_trehalose_synth_4"/>
</dbReference>
<dbReference type="InterPro" id="IPR017853">
    <property type="entry name" value="GH"/>
</dbReference>
<dbReference type="GO" id="GO:0005992">
    <property type="term" value="P:trehalose biosynthetic process"/>
    <property type="evidence" value="ECO:0007669"/>
    <property type="project" value="TreeGrafter"/>
</dbReference>
<dbReference type="InterPro" id="IPR012767">
    <property type="entry name" value="Trehalose_TreY"/>
</dbReference>
<dbReference type="Gene3D" id="1.10.10.470">
    <property type="entry name" value="Maltooligosyl trehalose synthase, domain 4"/>
    <property type="match status" value="1"/>
</dbReference>
<dbReference type="GO" id="GO:0030980">
    <property type="term" value="P:alpha-glucan catabolic process"/>
    <property type="evidence" value="ECO:0007669"/>
    <property type="project" value="TreeGrafter"/>
</dbReference>
<organism evidence="2 3">
    <name type="scientific">Faunimonas pinastri</name>
    <dbReference type="NCBI Taxonomy" id="1855383"/>
    <lineage>
        <taxon>Bacteria</taxon>
        <taxon>Pseudomonadati</taxon>
        <taxon>Pseudomonadota</taxon>
        <taxon>Alphaproteobacteria</taxon>
        <taxon>Hyphomicrobiales</taxon>
        <taxon>Afifellaceae</taxon>
        <taxon>Faunimonas</taxon>
    </lineage>
</organism>
<sequence>MAQPTATYRLQFRGNMDLGEAAGLAPYFRKLGVSHFYASPIFTATPGSTHGYDVSDFNEVEPELGGKPGFDALSEALRAQDIGMILDFVPNHMGASVYNPWWRSVLEWGQASDYADHFDIDWSAPKLVIPVLGQPYGEALSSDMFGLIFDSEEGSISFAYFENRLPLNPTTYARILGRIETEPFPELARRFAIARPESVEPLKTELASLAGNPEHQEQLDRALADTLGDRNALHEIHEAQAWRLTYWRAAREGLTYRRFFEIADLVGVKVERPRVFDDVHRLLLEMIAAGQVQGVRLDHIDGLADPKAYLNKLQEAIGSEDPFYLVVEKILGPDETVRQNWPIAGTTGYEFMQALVAIFVDPAGEAPMDEAYQAFLGQPSDYKAMVQTTKRSILARNLAGELEVLKEMAHRLSERDPYTRDVGSDSLRRAILEIAAALPVYRTYVNIEGVQPEDIELIDGAVEAARLARQVDDEGALAFISKMMKLDFPNPEDQATALEFAARFQQTTGPVMAKALEDTVFYRYNRLVALNEVGGEPDRFGATPAAFHAAMHDRLKEQPFGLSATSTHDTKRGEDGRARLYTISEIPALWREAVGRWSDMNGSFRTELEDGVAPEPELEWLFYQAMAGAWPAGMAASDKAGTDELKERMSAYMIKVVREAKARTSWTAPVEDYENAVKHFVGCAFEADRGFLPNFAATIEPICTAGAVVSFAQLAVKLMAPGVPDIYQGTELWDLSLVDPDNRRPVDFALRRRMLDGIAERSPEDLIADWKAGSPKMRILSAGLDLRQRHSELFGEGEYLPLEVTGARAGHIVAFARRRGSEAVIVIAPRLPMALMEGVDLPLIPAEDWGDTRVVLPDGIETGQLTDAIFNRDVAGDLRVSEILRDFPVALIRSGG</sequence>
<evidence type="ECO:0000313" key="3">
    <source>
        <dbReference type="Proteomes" id="UP000199647"/>
    </source>
</evidence>
<dbReference type="RefSeq" id="WP_092497985.1">
    <property type="nucleotide sequence ID" value="NZ_FOFG01000012.1"/>
</dbReference>
<dbReference type="GO" id="GO:0047470">
    <property type="term" value="F:(1,4)-alpha-D-glucan 1-alpha-D-glucosylmutase activity"/>
    <property type="evidence" value="ECO:0007669"/>
    <property type="project" value="TreeGrafter"/>
</dbReference>
<reference evidence="2 3" key="1">
    <citation type="submission" date="2016-10" db="EMBL/GenBank/DDBJ databases">
        <authorList>
            <person name="de Groot N.N."/>
        </authorList>
    </citation>
    <scope>NUCLEOTIDE SEQUENCE [LARGE SCALE GENOMIC DNA]</scope>
    <source>
        <strain evidence="2 3">A52C2</strain>
    </source>
</reference>
<dbReference type="Gene3D" id="3.30.1590.10">
    <property type="entry name" value="Maltooligosyl trehalose synthase, domain 2"/>
    <property type="match status" value="1"/>
</dbReference>
<dbReference type="PANTHER" id="PTHR10357:SF216">
    <property type="entry name" value="MALTOOLIGOSYL TREHALOSE SYNTHASE-RELATED"/>
    <property type="match status" value="1"/>
</dbReference>
<dbReference type="NCBIfam" id="TIGR02401">
    <property type="entry name" value="trehalose_TreY"/>
    <property type="match status" value="1"/>
</dbReference>
<protein>
    <submittedName>
        <fullName evidence="2">Maltooligosyl trehalose synthase</fullName>
    </submittedName>
</protein>
<keyword evidence="3" id="KW-1185">Reference proteome</keyword>
<dbReference type="Pfam" id="PF00128">
    <property type="entry name" value="Alpha-amylase"/>
    <property type="match status" value="1"/>
</dbReference>
<dbReference type="STRING" id="1855383.SAMN05216548_11247"/>
<dbReference type="SMART" id="SM00642">
    <property type="entry name" value="Aamy"/>
    <property type="match status" value="1"/>
</dbReference>